<dbReference type="InterPro" id="IPR036388">
    <property type="entry name" value="WH-like_DNA-bd_sf"/>
</dbReference>
<dbReference type="SUPFAM" id="SSF88946">
    <property type="entry name" value="Sigma2 domain of RNA polymerase sigma factors"/>
    <property type="match status" value="1"/>
</dbReference>
<keyword evidence="7" id="KW-1185">Reference proteome</keyword>
<dbReference type="OrthoDB" id="9150024at2"/>
<dbReference type="Gene3D" id="1.10.10.10">
    <property type="entry name" value="Winged helix-like DNA-binding domain superfamily/Winged helix DNA-binding domain"/>
    <property type="match status" value="1"/>
</dbReference>
<dbReference type="Gene3D" id="1.10.1740.10">
    <property type="match status" value="1"/>
</dbReference>
<evidence type="ECO:0000256" key="2">
    <source>
        <dbReference type="ARBA" id="ARBA00023015"/>
    </source>
</evidence>
<name>A0A1K2IKI2_9FLAO</name>
<dbReference type="GO" id="GO:0006352">
    <property type="term" value="P:DNA-templated transcription initiation"/>
    <property type="evidence" value="ECO:0007669"/>
    <property type="project" value="InterPro"/>
</dbReference>
<dbReference type="InterPro" id="IPR013249">
    <property type="entry name" value="RNA_pol_sigma70_r4_t2"/>
</dbReference>
<dbReference type="STRING" id="369401.SAMN05428642_1021015"/>
<dbReference type="GO" id="GO:0016987">
    <property type="term" value="F:sigma factor activity"/>
    <property type="evidence" value="ECO:0007669"/>
    <property type="project" value="UniProtKB-KW"/>
</dbReference>
<dbReference type="Proteomes" id="UP000182544">
    <property type="component" value="Unassembled WGS sequence"/>
</dbReference>
<comment type="similarity">
    <text evidence="1">Belongs to the sigma-70 factor family. ECF subfamily.</text>
</comment>
<dbReference type="Pfam" id="PF08281">
    <property type="entry name" value="Sigma70_r4_2"/>
    <property type="match status" value="1"/>
</dbReference>
<dbReference type="InterPro" id="IPR014284">
    <property type="entry name" value="RNA_pol_sigma-70_dom"/>
</dbReference>
<dbReference type="PANTHER" id="PTHR43133">
    <property type="entry name" value="RNA POLYMERASE ECF-TYPE SIGMA FACTO"/>
    <property type="match status" value="1"/>
</dbReference>
<dbReference type="InterPro" id="IPR039425">
    <property type="entry name" value="RNA_pol_sigma-70-like"/>
</dbReference>
<protein>
    <submittedName>
        <fullName evidence="6">RNA polymerase sigma factor, sigma-70 family</fullName>
    </submittedName>
</protein>
<evidence type="ECO:0000256" key="1">
    <source>
        <dbReference type="ARBA" id="ARBA00010641"/>
    </source>
</evidence>
<gene>
    <name evidence="6" type="ORF">SAMN05428642_1021015</name>
</gene>
<dbReference type="SUPFAM" id="SSF88659">
    <property type="entry name" value="Sigma3 and sigma4 domains of RNA polymerase sigma factors"/>
    <property type="match status" value="1"/>
</dbReference>
<dbReference type="InterPro" id="IPR013324">
    <property type="entry name" value="RNA_pol_sigma_r3/r4-like"/>
</dbReference>
<organism evidence="6 7">
    <name type="scientific">Flaviramulus basaltis</name>
    <dbReference type="NCBI Taxonomy" id="369401"/>
    <lineage>
        <taxon>Bacteria</taxon>
        <taxon>Pseudomonadati</taxon>
        <taxon>Bacteroidota</taxon>
        <taxon>Flavobacteriia</taxon>
        <taxon>Flavobacteriales</taxon>
        <taxon>Flavobacteriaceae</taxon>
        <taxon>Flaviramulus</taxon>
    </lineage>
</organism>
<proteinExistence type="inferred from homology"/>
<evidence type="ECO:0000256" key="4">
    <source>
        <dbReference type="ARBA" id="ARBA00023163"/>
    </source>
</evidence>
<evidence type="ECO:0000256" key="3">
    <source>
        <dbReference type="ARBA" id="ARBA00023082"/>
    </source>
</evidence>
<dbReference type="GO" id="GO:0003677">
    <property type="term" value="F:DNA binding"/>
    <property type="evidence" value="ECO:0007669"/>
    <property type="project" value="InterPro"/>
</dbReference>
<dbReference type="EMBL" id="FPKV01000002">
    <property type="protein sequence ID" value="SFZ92814.1"/>
    <property type="molecule type" value="Genomic_DNA"/>
</dbReference>
<dbReference type="NCBIfam" id="TIGR02937">
    <property type="entry name" value="sigma70-ECF"/>
    <property type="match status" value="1"/>
</dbReference>
<keyword evidence="2" id="KW-0805">Transcription regulation</keyword>
<sequence>MKNLHDYNLWASLKSGDSKAFSTLYKVYYPLLHNYGLKISNYNTQLTEDCLQDFFLYIYQHRENLANLDSIKPYLYVSFRRSLFRELKMASKKVDYDDKVNHFIDINFSAEDVMIQQEIDAFKQTSIVSLLNELPKRQKEVIYLKYYSDLTTDEIAQVLEINYQSTLNLIHKGIKKLRQNALLNELLKNII</sequence>
<dbReference type="RefSeq" id="WP_072402283.1">
    <property type="nucleotide sequence ID" value="NZ_FPKV01000002.1"/>
</dbReference>
<dbReference type="AlphaFoldDB" id="A0A1K2IKI2"/>
<dbReference type="CDD" id="cd06171">
    <property type="entry name" value="Sigma70_r4"/>
    <property type="match status" value="1"/>
</dbReference>
<evidence type="ECO:0000259" key="5">
    <source>
        <dbReference type="Pfam" id="PF08281"/>
    </source>
</evidence>
<keyword evidence="3" id="KW-0731">Sigma factor</keyword>
<accession>A0A1K2IKI2</accession>
<evidence type="ECO:0000313" key="6">
    <source>
        <dbReference type="EMBL" id="SFZ92814.1"/>
    </source>
</evidence>
<keyword evidence="4" id="KW-0804">Transcription</keyword>
<feature type="domain" description="RNA polymerase sigma factor 70 region 4 type 2" evidence="5">
    <location>
        <begin position="127"/>
        <end position="177"/>
    </location>
</feature>
<dbReference type="InterPro" id="IPR013325">
    <property type="entry name" value="RNA_pol_sigma_r2"/>
</dbReference>
<dbReference type="PANTHER" id="PTHR43133:SF46">
    <property type="entry name" value="RNA POLYMERASE SIGMA-70 FACTOR ECF SUBFAMILY"/>
    <property type="match status" value="1"/>
</dbReference>
<reference evidence="6 7" key="1">
    <citation type="submission" date="2016-10" db="EMBL/GenBank/DDBJ databases">
        <authorList>
            <person name="de Groot N.N."/>
        </authorList>
    </citation>
    <scope>NUCLEOTIDE SEQUENCE [LARGE SCALE GENOMIC DNA]</scope>
    <source>
        <strain evidence="6 7">DSM 18180</strain>
    </source>
</reference>
<evidence type="ECO:0000313" key="7">
    <source>
        <dbReference type="Proteomes" id="UP000182544"/>
    </source>
</evidence>